<dbReference type="GO" id="GO:0005886">
    <property type="term" value="C:plasma membrane"/>
    <property type="evidence" value="ECO:0007669"/>
    <property type="project" value="TreeGrafter"/>
</dbReference>
<dbReference type="SUPFAM" id="SSF103473">
    <property type="entry name" value="MFS general substrate transporter"/>
    <property type="match status" value="1"/>
</dbReference>
<dbReference type="AlphaFoldDB" id="A0A7G5MQ13"/>
<dbReference type="NCBIfam" id="TIGR00792">
    <property type="entry name" value="gph"/>
    <property type="match status" value="1"/>
</dbReference>
<feature type="transmembrane region" description="Helical" evidence="1">
    <location>
        <begin position="31"/>
        <end position="57"/>
    </location>
</feature>
<dbReference type="InterPro" id="IPR036259">
    <property type="entry name" value="MFS_trans_sf"/>
</dbReference>
<dbReference type="GeneID" id="75052599"/>
<feature type="transmembrane region" description="Helical" evidence="1">
    <location>
        <begin position="183"/>
        <end position="203"/>
    </location>
</feature>
<dbReference type="CDD" id="cd17332">
    <property type="entry name" value="MFS_MelB_like"/>
    <property type="match status" value="1"/>
</dbReference>
<evidence type="ECO:0000313" key="2">
    <source>
        <dbReference type="EMBL" id="QMW76706.1"/>
    </source>
</evidence>
<protein>
    <submittedName>
        <fullName evidence="2">MFS transporter</fullName>
    </submittedName>
</protein>
<feature type="transmembrane region" description="Helical" evidence="1">
    <location>
        <begin position="111"/>
        <end position="133"/>
    </location>
</feature>
<dbReference type="RefSeq" id="WP_018593226.1">
    <property type="nucleotide sequence ID" value="NZ_AP031416.1"/>
</dbReference>
<dbReference type="InterPro" id="IPR039672">
    <property type="entry name" value="MFS_2"/>
</dbReference>
<keyword evidence="1" id="KW-1133">Transmembrane helix</keyword>
<feature type="transmembrane region" description="Helical" evidence="1">
    <location>
        <begin position="275"/>
        <end position="293"/>
    </location>
</feature>
<organism evidence="2 3">
    <name type="scientific">Blautia producta</name>
    <dbReference type="NCBI Taxonomy" id="33035"/>
    <lineage>
        <taxon>Bacteria</taxon>
        <taxon>Bacillati</taxon>
        <taxon>Bacillota</taxon>
        <taxon>Clostridia</taxon>
        <taxon>Lachnospirales</taxon>
        <taxon>Lachnospiraceae</taxon>
        <taxon>Blautia</taxon>
    </lineage>
</organism>
<dbReference type="GO" id="GO:0008643">
    <property type="term" value="P:carbohydrate transport"/>
    <property type="evidence" value="ECO:0007669"/>
    <property type="project" value="InterPro"/>
</dbReference>
<dbReference type="GO" id="GO:0006814">
    <property type="term" value="P:sodium ion transport"/>
    <property type="evidence" value="ECO:0007669"/>
    <property type="project" value="InterPro"/>
</dbReference>
<feature type="transmembrane region" description="Helical" evidence="1">
    <location>
        <begin position="239"/>
        <end position="263"/>
    </location>
</feature>
<feature type="transmembrane region" description="Helical" evidence="1">
    <location>
        <begin position="82"/>
        <end position="99"/>
    </location>
</feature>
<evidence type="ECO:0000256" key="1">
    <source>
        <dbReference type="SAM" id="Phobius"/>
    </source>
</evidence>
<dbReference type="Proteomes" id="UP000515789">
    <property type="component" value="Chromosome"/>
</dbReference>
<accession>A0A7G5MQ13</accession>
<dbReference type="PANTHER" id="PTHR11328">
    <property type="entry name" value="MAJOR FACILITATOR SUPERFAMILY DOMAIN-CONTAINING PROTEIN"/>
    <property type="match status" value="1"/>
</dbReference>
<keyword evidence="1" id="KW-0472">Membrane</keyword>
<feature type="transmembrane region" description="Helical" evidence="1">
    <location>
        <begin position="375"/>
        <end position="394"/>
    </location>
</feature>
<feature type="transmembrane region" description="Helical" evidence="1">
    <location>
        <begin position="153"/>
        <end position="171"/>
    </location>
</feature>
<reference evidence="2 3" key="1">
    <citation type="submission" date="2019-04" db="EMBL/GenBank/DDBJ databases">
        <authorList>
            <person name="Schori C."/>
            <person name="Ahrens C."/>
        </authorList>
    </citation>
    <scope>NUCLEOTIDE SEQUENCE [LARGE SCALE GENOMIC DNA]</scope>
    <source>
        <strain evidence="2 3">DSM 2950</strain>
    </source>
</reference>
<gene>
    <name evidence="2" type="ORF">E5259_03355</name>
</gene>
<proteinExistence type="predicted"/>
<feature type="transmembrane region" description="Helical" evidence="1">
    <location>
        <begin position="305"/>
        <end position="322"/>
    </location>
</feature>
<sequence length="475" mass="52174">MGEKKLKTKDILGYTIGSIGDSTSYNFVLSFFSFFMITVAGVSPVVAGTIISVAIAWDAITDPIIGYLVDNSKSKYGKRRPWILKSLIPLGASLVLMFLKVDFPQTQKNIYYLILVLVFWTAYTAFNIPYYSFGSVLSDVDSERVRLAAFREVLGYVGIFCASSVPTFIVGRLLEHGLDNGQSWAAAGVISAVISVSTILIMWRCTRGKEPVEEVADADKVNLKGFFTNVISLMKMKPYVLVIICALLTNVYLTLFNSSLLYYVTYNMGLGETQASLMFTAMNIVSILFIPFITKSVAIFSKSKVFVVCMVFSGVVMMLTKFTGISGITMGCIYVVLVGVGTCAYWMCVFNFLYDVVDYDEFNRGKKRDGIIMSYYSFLLKLGGAVAAAVQGFLLQRSGFDANLAVQNDGALGMIESMFTILPGICVLIAGLVIALTPLQDKKMNALRLALEKKRAGESYSTEGFGSLVVKENKN</sequence>
<feature type="transmembrane region" description="Helical" evidence="1">
    <location>
        <begin position="328"/>
        <end position="354"/>
    </location>
</feature>
<dbReference type="Pfam" id="PF13347">
    <property type="entry name" value="MFS_2"/>
    <property type="match status" value="1"/>
</dbReference>
<dbReference type="InterPro" id="IPR001927">
    <property type="entry name" value="Na/Gal_symport"/>
</dbReference>
<evidence type="ECO:0000313" key="3">
    <source>
        <dbReference type="Proteomes" id="UP000515789"/>
    </source>
</evidence>
<name>A0A7G5MQ13_9FIRM</name>
<dbReference type="GO" id="GO:0015293">
    <property type="term" value="F:symporter activity"/>
    <property type="evidence" value="ECO:0007669"/>
    <property type="project" value="InterPro"/>
</dbReference>
<dbReference type="EMBL" id="CP039126">
    <property type="protein sequence ID" value="QMW76706.1"/>
    <property type="molecule type" value="Genomic_DNA"/>
</dbReference>
<dbReference type="PANTHER" id="PTHR11328:SF24">
    <property type="entry name" value="MAJOR FACILITATOR SUPERFAMILY (MFS) PROFILE DOMAIN-CONTAINING PROTEIN"/>
    <property type="match status" value="1"/>
</dbReference>
<dbReference type="Gene3D" id="1.20.1250.20">
    <property type="entry name" value="MFS general substrate transporter like domains"/>
    <property type="match status" value="2"/>
</dbReference>
<keyword evidence="1" id="KW-0812">Transmembrane</keyword>
<feature type="transmembrane region" description="Helical" evidence="1">
    <location>
        <begin position="414"/>
        <end position="439"/>
    </location>
</feature>